<feature type="domain" description="Glycosyl-hydrolase family 116 catalytic region" evidence="1">
    <location>
        <begin position="508"/>
        <end position="691"/>
    </location>
</feature>
<evidence type="ECO:0000313" key="4">
    <source>
        <dbReference type="Proteomes" id="UP000024332"/>
    </source>
</evidence>
<organism evidence="3 4">
    <name type="scientific">Candidatus Acidianus copahuensis</name>
    <dbReference type="NCBI Taxonomy" id="1160895"/>
    <lineage>
        <taxon>Archaea</taxon>
        <taxon>Thermoproteota</taxon>
        <taxon>Thermoprotei</taxon>
        <taxon>Sulfolobales</taxon>
        <taxon>Sulfolobaceae</taxon>
        <taxon>Acidianus</taxon>
    </lineage>
</organism>
<dbReference type="EMBL" id="JFZT01000035">
    <property type="protein sequence ID" value="EZQ10057.1"/>
    <property type="molecule type" value="Genomic_DNA"/>
</dbReference>
<dbReference type="GO" id="GO:0005975">
    <property type="term" value="P:carbohydrate metabolic process"/>
    <property type="evidence" value="ECO:0007669"/>
    <property type="project" value="InterPro"/>
</dbReference>
<dbReference type="OrthoDB" id="40125at2157"/>
<dbReference type="InterPro" id="IPR008928">
    <property type="entry name" value="6-hairpin_glycosidase_sf"/>
</dbReference>
<evidence type="ECO:0000259" key="1">
    <source>
        <dbReference type="Pfam" id="PF04685"/>
    </source>
</evidence>
<dbReference type="GO" id="GO:0008422">
    <property type="term" value="F:beta-glucosidase activity"/>
    <property type="evidence" value="ECO:0007669"/>
    <property type="project" value="TreeGrafter"/>
</dbReference>
<dbReference type="PANTHER" id="PTHR12654:SF0">
    <property type="entry name" value="NON-LYSOSOMAL GLUCOSYLCERAMIDASE"/>
    <property type="match status" value="1"/>
</dbReference>
<accession>A0A031LNV5</accession>
<keyword evidence="4" id="KW-1185">Reference proteome</keyword>
<dbReference type="Pfam" id="PF04685">
    <property type="entry name" value="DUF608"/>
    <property type="match status" value="1"/>
</dbReference>
<gene>
    <name evidence="3" type="ORF">CM19_04720</name>
</gene>
<comment type="caution">
    <text evidence="3">The sequence shown here is derived from an EMBL/GenBank/DDBJ whole genome shotgun (WGS) entry which is preliminary data.</text>
</comment>
<dbReference type="STRING" id="1160895.CM19_04720"/>
<sequence>MKYEFSYSNSSGVALGGIGSGTIEIRPDGLFYDVNFFTTEIGIKDRKEYILPGDIFLVTRKDKQLRILASTPYIQASSPYTMPWVRPVEKIVFEGKPPFAYLKYDDIASATFFSPIIPLNLKDSSLPLFEGKIESEGEVTLFIKPSFNFNLEKGEKYVKIISDSPKGDITVFADNVLSCGRAKDIKKAYVDIRSKGFAEDQGEGEYVFISMAKSSRFTMSWFYPTYKVRDFFYTRYYAKLFKDSMDIARYYWENSEIKEKTRKFYDIFYNPKGIDEWIVDLIGAQISTLKRITVLLENGDLAIWESIYDPDSGGPEAGAFNTTDVLFYYAPTILILYPELLENILKWTREFSIKEKSKEHILYTVSFPENLILLKERMKKDPSILSDMNKLAEVVSEIAKKTGKDPVGRIPHLFTAPMKTVDSYHMVDNQIDFIIISTLLSAYTGKDVKNDVIPVIRSFIRTQIGDYGLPYHTTPAGIEQEWGTTYKFFNSPNFSFLNGYNYPPIGYQTFDVWSMLGYASYTSIMWYSSLFLLRNVLNIEEFRDLENKAKDSLLKLWNGKYYDLWFDPESGLRDKACAASQLMGFWYSRLMGYNMEEEEILKEIIKNNLIEGEGVINGVYLDYPRPSFNGSMKYNNGTKFPYSIATQMDTPWEGVEFALASHLLYAGMREEAEKVLKEIYERYKLAGMFWKHVEWGSYYSRGLSAISVILGYEGISYNKKEGILKLRSKWPFEWILLLPSAWGVIKYDTCLQIRVEEGELELKTIEFQKGKFEVNKKVKKGEEIKVC</sequence>
<protein>
    <recommendedName>
        <fullName evidence="5">Glycosyl-hydrolase family 116 catalytic region domain-containing protein</fullName>
    </recommendedName>
</protein>
<dbReference type="InterPro" id="IPR052566">
    <property type="entry name" value="Non-lysos_glucosylceramidase"/>
</dbReference>
<dbReference type="SUPFAM" id="SSF48208">
    <property type="entry name" value="Six-hairpin glycosidases"/>
    <property type="match status" value="1"/>
</dbReference>
<dbReference type="InterPro" id="IPR006775">
    <property type="entry name" value="GH116_catalytic"/>
</dbReference>
<dbReference type="InterPro" id="IPR024462">
    <property type="entry name" value="GH116_N"/>
</dbReference>
<reference evidence="3 4" key="1">
    <citation type="submission" date="2014-03" db="EMBL/GenBank/DDBJ databases">
        <title>Draft genome sequence of the novel thermoacidophilic archaea Acidianus copahuensis ALE1 strain, isolated from Copahue volcanic area in Neuquen Argentina.</title>
        <authorList>
            <person name="Urbieta M.S."/>
            <person name="Rascovan N."/>
            <person name="Castro C."/>
            <person name="Revale S."/>
            <person name="Giaveno M.A."/>
            <person name="Vazquez M.P."/>
            <person name="Donati E.R."/>
        </authorList>
    </citation>
    <scope>NUCLEOTIDE SEQUENCE [LARGE SCALE GENOMIC DNA]</scope>
    <source>
        <strain evidence="3 4">ALE1</strain>
    </source>
</reference>
<proteinExistence type="predicted"/>
<dbReference type="RefSeq" id="WP_048099236.1">
    <property type="nucleotide sequence ID" value="NZ_JFZT01000035.1"/>
</dbReference>
<evidence type="ECO:0000259" key="2">
    <source>
        <dbReference type="Pfam" id="PF12215"/>
    </source>
</evidence>
<evidence type="ECO:0008006" key="5">
    <source>
        <dbReference type="Google" id="ProtNLM"/>
    </source>
</evidence>
<dbReference type="PANTHER" id="PTHR12654">
    <property type="entry name" value="BILE ACID BETA-GLUCOSIDASE-RELATED"/>
    <property type="match status" value="1"/>
</dbReference>
<dbReference type="AlphaFoldDB" id="A0A031LNV5"/>
<dbReference type="Pfam" id="PF12215">
    <property type="entry name" value="Glyco_hydr_116N"/>
    <property type="match status" value="1"/>
</dbReference>
<feature type="domain" description="Glycosyl-hydrolase family 116 N-terminal" evidence="2">
    <location>
        <begin position="12"/>
        <end position="128"/>
    </location>
</feature>
<dbReference type="Proteomes" id="UP000024332">
    <property type="component" value="Unassembled WGS sequence"/>
</dbReference>
<name>A0A031LNV5_9CREN</name>
<evidence type="ECO:0000313" key="3">
    <source>
        <dbReference type="EMBL" id="EZQ10057.1"/>
    </source>
</evidence>